<gene>
    <name evidence="4" type="ORF">APUU_41665A</name>
</gene>
<keyword evidence="5" id="KW-1185">Reference proteome</keyword>
<evidence type="ECO:0000256" key="3">
    <source>
        <dbReference type="PROSITE-ProRule" id="PRU00221"/>
    </source>
</evidence>
<protein>
    <recommendedName>
        <fullName evidence="6">WD40 repeat-like protein</fullName>
    </recommendedName>
</protein>
<feature type="repeat" description="WD" evidence="3">
    <location>
        <begin position="678"/>
        <end position="718"/>
    </location>
</feature>
<reference evidence="4" key="2">
    <citation type="submission" date="2021-02" db="EMBL/GenBank/DDBJ databases">
        <title>Aspergillus puulaauensis MK2 genome sequence.</title>
        <authorList>
            <person name="Futagami T."/>
            <person name="Mori K."/>
            <person name="Kadooka C."/>
            <person name="Tanaka T."/>
        </authorList>
    </citation>
    <scope>NUCLEOTIDE SEQUENCE</scope>
    <source>
        <strain evidence="4">MK2</strain>
    </source>
</reference>
<evidence type="ECO:0008006" key="6">
    <source>
        <dbReference type="Google" id="ProtNLM"/>
    </source>
</evidence>
<dbReference type="OrthoDB" id="674604at2759"/>
<dbReference type="InterPro" id="IPR001680">
    <property type="entry name" value="WD40_rpt"/>
</dbReference>
<dbReference type="PROSITE" id="PS50294">
    <property type="entry name" value="WD_REPEATS_REGION"/>
    <property type="match status" value="1"/>
</dbReference>
<sequence length="974" mass="107693">MFRKLKVHTSPASIIGLDVQSRPEPVNAYIEFKLGQLQDEFDYDEAALQKMSTEIHERAQNTFLWVSLVFKGIFKDDMTQSRAIAYIQDTPSDLTAVYDKLLAKIEHEHSYERKYCIEVLAVSCLSSRPLSSSEIHLLADLPVDVKTSEILPRCGSFLAIKDDTVRVIHKSAREYLNKYIDSQSEAGVSQRHIDIGTRSISEMSKVLRRNIYNVSHDTPAKDALVPNDSPLSALRYSCEFGLGHLCKGEGDPMTEKDLIDFLDVHFLHWLESLSLIQRLPSALLCISQLLAKFQSHENSRFAAFLEDALRFLKRNLTIIEETPLQAYAGALALSPTKSHVRMQYWHERLPFIKDVKGVRDEWDPCLMTIQASEGTKQLELSPDGQTLASFWRRLKTASEGPSARVFLWDTETGACNNTLPIPVSDGRAAVSMVFSPDSKTLFTVCEQEVRLWDVLTGEDIKKFDLPGPVPTAAAFSPDCTTLAFAQEGAIKTWDLATESSKRTIDTESKHVQDIVFSLDGISLAAVLADYTVGIWDITDGSCKATLPHGSFPAFFNLSPDGKALSTTTVPDGTMRLWDVAARTCREISGYQVGDARFIRGIFSPNGEDMALLTGDLGATGACRVDVVDVASGSEIRHLGFGASSSLVIFSRDGKTMMTVSLLGLIHFYDTTRQIKQSPFGHERRVTALKPLPGGKLATVSHDRTVKLWNVEEKSWERTLEGHDYEIGTLAVSPDGRTLASGAINGEIRIWDIATGACKQTLGIFENEERLHYFSLIRSLTFSPTGSLLIGGKANASRDLAGTAISQDDKTLFVGSFQGQDTVWDIATKTSKPLGQAGRETIRVAISSDGNILATGRPNYVQVWNATGSDYEPVTEIQTKTYTRKLAFSEHDAYLIMDDGLHEVISGAPDSNPGLTISQSEMRLDESWWIARGGRRMLHLPPDYHKLLLAVNNVGNTFVFGDDSGQLVLLELSES</sequence>
<dbReference type="PANTHER" id="PTHR19848:SF8">
    <property type="entry name" value="F-BOX AND WD REPEAT DOMAIN CONTAINING 7"/>
    <property type="match status" value="1"/>
</dbReference>
<dbReference type="PROSITE" id="PS00678">
    <property type="entry name" value="WD_REPEATS_1"/>
    <property type="match status" value="3"/>
</dbReference>
<evidence type="ECO:0000313" key="5">
    <source>
        <dbReference type="Proteomes" id="UP000654913"/>
    </source>
</evidence>
<organism evidence="4 5">
    <name type="scientific">Aspergillus puulaauensis</name>
    <dbReference type="NCBI Taxonomy" id="1220207"/>
    <lineage>
        <taxon>Eukaryota</taxon>
        <taxon>Fungi</taxon>
        <taxon>Dikarya</taxon>
        <taxon>Ascomycota</taxon>
        <taxon>Pezizomycotina</taxon>
        <taxon>Eurotiomycetes</taxon>
        <taxon>Eurotiomycetidae</taxon>
        <taxon>Eurotiales</taxon>
        <taxon>Aspergillaceae</taxon>
        <taxon>Aspergillus</taxon>
    </lineage>
</organism>
<dbReference type="SUPFAM" id="SSF82171">
    <property type="entry name" value="DPP6 N-terminal domain-like"/>
    <property type="match status" value="2"/>
</dbReference>
<dbReference type="CDD" id="cd00200">
    <property type="entry name" value="WD40"/>
    <property type="match status" value="1"/>
</dbReference>
<accession>A0A7R7XPA6</accession>
<dbReference type="InterPro" id="IPR015943">
    <property type="entry name" value="WD40/YVTN_repeat-like_dom_sf"/>
</dbReference>
<proteinExistence type="predicted"/>
<dbReference type="PANTHER" id="PTHR19848">
    <property type="entry name" value="WD40 REPEAT PROTEIN"/>
    <property type="match status" value="1"/>
</dbReference>
<dbReference type="Gene3D" id="2.130.10.10">
    <property type="entry name" value="YVTN repeat-like/Quinoprotein amine dehydrogenase"/>
    <property type="match status" value="3"/>
</dbReference>
<keyword evidence="2" id="KW-0677">Repeat</keyword>
<dbReference type="EMBL" id="AP024446">
    <property type="protein sequence ID" value="BCS25221.1"/>
    <property type="molecule type" value="Genomic_DNA"/>
</dbReference>
<feature type="repeat" description="WD" evidence="3">
    <location>
        <begin position="504"/>
        <end position="545"/>
    </location>
</feature>
<dbReference type="AlphaFoldDB" id="A0A7R7XPA6"/>
<reference evidence="4" key="1">
    <citation type="submission" date="2021-01" db="EMBL/GenBank/DDBJ databases">
        <authorList>
            <consortium name="Aspergillus puulaauensis MK2 genome sequencing consortium"/>
            <person name="Kazuki M."/>
            <person name="Futagami T."/>
        </authorList>
    </citation>
    <scope>NUCLEOTIDE SEQUENCE</scope>
    <source>
        <strain evidence="4">MK2</strain>
    </source>
</reference>
<dbReference type="InterPro" id="IPR019775">
    <property type="entry name" value="WD40_repeat_CS"/>
</dbReference>
<dbReference type="PROSITE" id="PS50082">
    <property type="entry name" value="WD_REPEATS_2"/>
    <property type="match status" value="3"/>
</dbReference>
<dbReference type="Pfam" id="PF00400">
    <property type="entry name" value="WD40"/>
    <property type="match status" value="2"/>
</dbReference>
<name>A0A7R7XPA6_9EURO</name>
<dbReference type="RefSeq" id="XP_041557415.1">
    <property type="nucleotide sequence ID" value="XM_041704873.1"/>
</dbReference>
<dbReference type="SMART" id="SM00320">
    <property type="entry name" value="WD40"/>
    <property type="match status" value="9"/>
</dbReference>
<evidence type="ECO:0000256" key="2">
    <source>
        <dbReference type="ARBA" id="ARBA00022737"/>
    </source>
</evidence>
<dbReference type="KEGG" id="apuu:APUU_41665A"/>
<feature type="repeat" description="WD" evidence="3">
    <location>
        <begin position="719"/>
        <end position="760"/>
    </location>
</feature>
<keyword evidence="1 3" id="KW-0853">WD repeat</keyword>
<dbReference type="GeneID" id="64975226"/>
<evidence type="ECO:0000313" key="4">
    <source>
        <dbReference type="EMBL" id="BCS25221.1"/>
    </source>
</evidence>
<dbReference type="Proteomes" id="UP000654913">
    <property type="component" value="Chromosome 4"/>
</dbReference>
<evidence type="ECO:0000256" key="1">
    <source>
        <dbReference type="ARBA" id="ARBA00022574"/>
    </source>
</evidence>